<keyword evidence="3" id="KW-1185">Reference proteome</keyword>
<comment type="caution">
    <text evidence="2">The sequence shown here is derived from an EMBL/GenBank/DDBJ whole genome shotgun (WGS) entry which is preliminary data.</text>
</comment>
<dbReference type="Proteomes" id="UP001477672">
    <property type="component" value="Unassembled WGS sequence"/>
</dbReference>
<keyword evidence="1" id="KW-0812">Transmembrane</keyword>
<evidence type="ECO:0000313" key="2">
    <source>
        <dbReference type="EMBL" id="MEQ2521218.1"/>
    </source>
</evidence>
<feature type="transmembrane region" description="Helical" evidence="1">
    <location>
        <begin position="5"/>
        <end position="23"/>
    </location>
</feature>
<dbReference type="EMBL" id="JBBMFA010000103">
    <property type="protein sequence ID" value="MEQ2521218.1"/>
    <property type="molecule type" value="Genomic_DNA"/>
</dbReference>
<evidence type="ECO:0000256" key="1">
    <source>
        <dbReference type="SAM" id="Phobius"/>
    </source>
</evidence>
<reference evidence="2 3" key="1">
    <citation type="submission" date="2024-03" db="EMBL/GenBank/DDBJ databases">
        <title>Human intestinal bacterial collection.</title>
        <authorList>
            <person name="Pauvert C."/>
            <person name="Hitch T.C.A."/>
            <person name="Clavel T."/>
        </authorList>
    </citation>
    <scope>NUCLEOTIDE SEQUENCE [LARGE SCALE GENOMIC DNA]</scope>
    <source>
        <strain evidence="2 3">CLA-JM-H11</strain>
    </source>
</reference>
<keyword evidence="1" id="KW-0472">Membrane</keyword>
<protein>
    <submittedName>
        <fullName evidence="2">Uncharacterized protein</fullName>
    </submittedName>
</protein>
<feature type="transmembrane region" description="Helical" evidence="1">
    <location>
        <begin position="29"/>
        <end position="48"/>
    </location>
</feature>
<proteinExistence type="predicted"/>
<gene>
    <name evidence="2" type="ORF">WMO24_12375</name>
</gene>
<organism evidence="2 3">
    <name type="scientific">Ruthenibacterium intestinale</name>
    <dbReference type="NCBI Taxonomy" id="3133163"/>
    <lineage>
        <taxon>Bacteria</taxon>
        <taxon>Bacillati</taxon>
        <taxon>Bacillota</taxon>
        <taxon>Clostridia</taxon>
        <taxon>Eubacteriales</taxon>
        <taxon>Oscillospiraceae</taxon>
        <taxon>Ruthenibacterium</taxon>
    </lineage>
</organism>
<evidence type="ECO:0000313" key="3">
    <source>
        <dbReference type="Proteomes" id="UP001477672"/>
    </source>
</evidence>
<keyword evidence="1" id="KW-1133">Transmembrane helix</keyword>
<dbReference type="RefSeq" id="WP_349216728.1">
    <property type="nucleotide sequence ID" value="NZ_JBBMFA010000103.1"/>
</dbReference>
<sequence>MMRTVASIIIMVVASIAGMFFGAAMNNAIGGMILFAVISGIACIIHSLNK</sequence>
<name>A0ABV1GI59_9FIRM</name>
<accession>A0ABV1GI59</accession>